<evidence type="ECO:0000313" key="1">
    <source>
        <dbReference type="EMBL" id="CAG8458287.1"/>
    </source>
</evidence>
<dbReference type="EMBL" id="CAJVPK010000140">
    <property type="protein sequence ID" value="CAG8458287.1"/>
    <property type="molecule type" value="Genomic_DNA"/>
</dbReference>
<evidence type="ECO:0000313" key="2">
    <source>
        <dbReference type="Proteomes" id="UP000789706"/>
    </source>
</evidence>
<gene>
    <name evidence="1" type="ORF">DEBURN_LOCUS2534</name>
</gene>
<proteinExistence type="predicted"/>
<organism evidence="1 2">
    <name type="scientific">Diversispora eburnea</name>
    <dbReference type="NCBI Taxonomy" id="1213867"/>
    <lineage>
        <taxon>Eukaryota</taxon>
        <taxon>Fungi</taxon>
        <taxon>Fungi incertae sedis</taxon>
        <taxon>Mucoromycota</taxon>
        <taxon>Glomeromycotina</taxon>
        <taxon>Glomeromycetes</taxon>
        <taxon>Diversisporales</taxon>
        <taxon>Diversisporaceae</taxon>
        <taxon>Diversispora</taxon>
    </lineage>
</organism>
<dbReference type="SUPFAM" id="SSF52047">
    <property type="entry name" value="RNI-like"/>
    <property type="match status" value="1"/>
</dbReference>
<sequence>MATKIPTEILIKILNNNVQSSHDLYSSLLVNRTWCKVTIPILWELPLGQKYLRSEKLMNNALCIRTYISCMDTQARTLLTQNGFDLSLSPPQTTFDYPSFTRRFRIDNLAYYVFYSQKIIGSDNDITKSRILFREICKLIINRCTFLDSFKITEVHGYFCKKFLNSDLIGTIIKLPGASKVFKKLETFVSVACDDELTRPLYESFALICDNILNMDLKFNSSRVQLLEKLISVQKRLESLSIIGNGSINYNSLLLNIISQKETLKSLRLKSVNFYNFEEKLSPIGQFSSLQELYIENCYGLCKSDCLFFASSFTQLSSFHLSNLFYEFSFGCGKELDANILLCQMAESVPESLVTIEIKMGTFSADSLRKFFEGWCCKGGGRNKKMIVSHKILLNEHYKVIKEYGVQFGLV</sequence>
<dbReference type="OrthoDB" id="2631350at2759"/>
<comment type="caution">
    <text evidence="1">The sequence shown here is derived from an EMBL/GenBank/DDBJ whole genome shotgun (WGS) entry which is preliminary data.</text>
</comment>
<keyword evidence="2" id="KW-1185">Reference proteome</keyword>
<protein>
    <submittedName>
        <fullName evidence="1">8693_t:CDS:1</fullName>
    </submittedName>
</protein>
<dbReference type="Proteomes" id="UP000789706">
    <property type="component" value="Unassembled WGS sequence"/>
</dbReference>
<name>A0A9N8YYG1_9GLOM</name>
<accession>A0A9N8YYG1</accession>
<dbReference type="AlphaFoldDB" id="A0A9N8YYG1"/>
<reference evidence="1" key="1">
    <citation type="submission" date="2021-06" db="EMBL/GenBank/DDBJ databases">
        <authorList>
            <person name="Kallberg Y."/>
            <person name="Tangrot J."/>
            <person name="Rosling A."/>
        </authorList>
    </citation>
    <scope>NUCLEOTIDE SEQUENCE</scope>
    <source>
        <strain evidence="1">AZ414A</strain>
    </source>
</reference>